<proteinExistence type="evidence at transcript level"/>
<sequence length="221" mass="26144">YIGVRMMLEIIISNCNSLFKELNSMTHFKENIQSSLKVIQQTKDSFTNFNVTLNNLLKENRLPKLKKELKAREKLLVSMVFILKICMLQLQDGKTIDQRISDPWHKFEKAVNSLNWRVQTTKMKLVTAIVYLDKAMEMWGSAANYLNEAYNQREQIASFQSKFETSFQNLEMAANYLNEAYNQREQIASFQSKFETSFQNLEMAMTLPNWRYFLKEGFYYL</sequence>
<accession>Q5BX47</accession>
<evidence type="ECO:0000313" key="1">
    <source>
        <dbReference type="EMBL" id="AAX28028.2"/>
    </source>
</evidence>
<dbReference type="EMBL" id="AY812139">
    <property type="protein sequence ID" value="AAX28028.2"/>
    <property type="molecule type" value="mRNA"/>
</dbReference>
<organism evidence="1">
    <name type="scientific">Schistosoma japonicum</name>
    <name type="common">Blood fluke</name>
    <dbReference type="NCBI Taxonomy" id="6182"/>
    <lineage>
        <taxon>Eukaryota</taxon>
        <taxon>Metazoa</taxon>
        <taxon>Spiralia</taxon>
        <taxon>Lophotrochozoa</taxon>
        <taxon>Platyhelminthes</taxon>
        <taxon>Trematoda</taxon>
        <taxon>Digenea</taxon>
        <taxon>Strigeidida</taxon>
        <taxon>Schistosomatoidea</taxon>
        <taxon>Schistosomatidae</taxon>
        <taxon>Schistosoma</taxon>
    </lineage>
</organism>
<reference evidence="1" key="1">
    <citation type="journal article" date="2006" name="PLoS Pathog.">
        <title>New perspectives on host-parasite interplay by comparative transcriptomic and proteomic analyses of Schistosoma japonicum.</title>
        <authorList>
            <person name="Liu F."/>
            <person name="Lu J."/>
            <person name="Hu W."/>
            <person name="Wang S.Y."/>
            <person name="Cui S.J."/>
            <person name="Chi M."/>
            <person name="Yan Q."/>
            <person name="Wang X.R."/>
            <person name="Song H.D."/>
            <person name="Xu X.N."/>
            <person name="Wang J.J."/>
            <person name="Zhang X.L."/>
            <person name="Zhang X."/>
            <person name="Wang Z.Q."/>
            <person name="Xue C.L."/>
            <person name="Brindley P.J."/>
            <person name="McManus D.P."/>
            <person name="Yang P.Y."/>
            <person name="Feng Z."/>
            <person name="Chen Z."/>
            <person name="Han Z.G."/>
        </authorList>
    </citation>
    <scope>NUCLEOTIDE SEQUENCE</scope>
</reference>
<name>Q5BX47_SCHJA</name>
<dbReference type="AlphaFoldDB" id="Q5BX47"/>
<feature type="non-terminal residue" evidence="1">
    <location>
        <position position="1"/>
    </location>
</feature>
<protein>
    <submittedName>
        <fullName evidence="1">SJCHGC02242 protein</fullName>
    </submittedName>
</protein>